<accession>A0A3R8TEK9</accession>
<dbReference type="Proteomes" id="UP000269265">
    <property type="component" value="Unassembled WGS sequence"/>
</dbReference>
<evidence type="ECO:0008006" key="3">
    <source>
        <dbReference type="Google" id="ProtNLM"/>
    </source>
</evidence>
<dbReference type="AlphaFoldDB" id="A0A3R8TEK9"/>
<organism evidence="1 2">
    <name type="scientific">Aquabacterium soli</name>
    <dbReference type="NCBI Taxonomy" id="2493092"/>
    <lineage>
        <taxon>Bacteria</taxon>
        <taxon>Pseudomonadati</taxon>
        <taxon>Pseudomonadota</taxon>
        <taxon>Betaproteobacteria</taxon>
        <taxon>Burkholderiales</taxon>
        <taxon>Aquabacterium</taxon>
    </lineage>
</organism>
<dbReference type="EMBL" id="RSED01000002">
    <property type="protein sequence ID" value="RRS05836.1"/>
    <property type="molecule type" value="Genomic_DNA"/>
</dbReference>
<keyword evidence="2" id="KW-1185">Reference proteome</keyword>
<proteinExistence type="predicted"/>
<comment type="caution">
    <text evidence="1">The sequence shown here is derived from an EMBL/GenBank/DDBJ whole genome shotgun (WGS) entry which is preliminary data.</text>
</comment>
<reference evidence="1 2" key="1">
    <citation type="submission" date="2018-12" db="EMBL/GenBank/DDBJ databases">
        <title>The whole draft genome of Aquabacterium sp. SJQ9.</title>
        <authorList>
            <person name="Sun L."/>
            <person name="Gao X."/>
            <person name="Chen W."/>
            <person name="Huang K."/>
        </authorList>
    </citation>
    <scope>NUCLEOTIDE SEQUENCE [LARGE SCALE GENOMIC DNA]</scope>
    <source>
        <strain evidence="1 2">SJQ9</strain>
    </source>
</reference>
<name>A0A3R8TEK9_9BURK</name>
<evidence type="ECO:0000313" key="1">
    <source>
        <dbReference type="EMBL" id="RRS05836.1"/>
    </source>
</evidence>
<sequence length="72" mass="7820">MSARRMLKVDMNGEPAEVVVTEVTPGRWSWSIRREGQSLVGSTMPLPTGQAAMQAALNEVRNASAQEPHKTA</sequence>
<dbReference type="RefSeq" id="WP_125241743.1">
    <property type="nucleotide sequence ID" value="NZ_RSED01000002.1"/>
</dbReference>
<gene>
    <name evidence="1" type="ORF">EIP75_02945</name>
</gene>
<protein>
    <recommendedName>
        <fullName evidence="3">DUF1508 domain-containing protein</fullName>
    </recommendedName>
</protein>
<dbReference type="OrthoDB" id="7275963at2"/>
<evidence type="ECO:0000313" key="2">
    <source>
        <dbReference type="Proteomes" id="UP000269265"/>
    </source>
</evidence>